<name>A0A212AC11_9RHOB</name>
<gene>
    <name evidence="2" type="ORF">CDV49_08170</name>
</gene>
<sequence length="89" mass="10313">MKSPSEQTEQKPVGRDEDRQENANLIRRVFRSPSQAEVARKAADFLGGEVTDRTVINWLQCRHDMPAWAFKRVSAYLEIVERIARRIEG</sequence>
<dbReference type="RefSeq" id="WP_088215062.1">
    <property type="nucleotide sequence ID" value="NZ_NIPW01000011.1"/>
</dbReference>
<comment type="caution">
    <text evidence="2">The sequence shown here is derived from an EMBL/GenBank/DDBJ whole genome shotgun (WGS) entry which is preliminary data.</text>
</comment>
<reference evidence="2 3" key="1">
    <citation type="submission" date="2016-12" db="EMBL/GenBank/DDBJ databases">
        <title>Comparison of Traditional DNA-DNA Hybridization with In Silico Genomic Analysis.</title>
        <authorList>
            <person name="Nicholson A.C."/>
            <person name="Humrighouse B.W."/>
            <person name="Graziano J."/>
            <person name="Lasker B."/>
            <person name="Whitney A.M."/>
            <person name="Mcquiston J.R."/>
        </authorList>
    </citation>
    <scope>NUCLEOTIDE SEQUENCE [LARGE SCALE GENOMIC DNA]</scope>
    <source>
        <strain evidence="2 3">H2240</strain>
    </source>
</reference>
<dbReference type="Proteomes" id="UP000196878">
    <property type="component" value="Unassembled WGS sequence"/>
</dbReference>
<organism evidence="2 3">
    <name type="scientific">Haematobacter genomosp. 1</name>
    <dbReference type="NCBI Taxonomy" id="366618"/>
    <lineage>
        <taxon>Bacteria</taxon>
        <taxon>Pseudomonadati</taxon>
        <taxon>Pseudomonadota</taxon>
        <taxon>Alphaproteobacteria</taxon>
        <taxon>Rhodobacterales</taxon>
        <taxon>Paracoccaceae</taxon>
        <taxon>Haematobacter</taxon>
    </lineage>
</organism>
<feature type="region of interest" description="Disordered" evidence="1">
    <location>
        <begin position="1"/>
        <end position="22"/>
    </location>
</feature>
<feature type="compositionally biased region" description="Basic and acidic residues" evidence="1">
    <location>
        <begin position="8"/>
        <end position="21"/>
    </location>
</feature>
<protein>
    <submittedName>
        <fullName evidence="2">Uncharacterized protein</fullName>
    </submittedName>
</protein>
<keyword evidence="3" id="KW-1185">Reference proteome</keyword>
<dbReference type="OrthoDB" id="7727719at2"/>
<evidence type="ECO:0000313" key="2">
    <source>
        <dbReference type="EMBL" id="OWJ78403.1"/>
    </source>
</evidence>
<evidence type="ECO:0000256" key="1">
    <source>
        <dbReference type="SAM" id="MobiDB-lite"/>
    </source>
</evidence>
<accession>A0A212AC11</accession>
<evidence type="ECO:0000313" key="3">
    <source>
        <dbReference type="Proteomes" id="UP000196878"/>
    </source>
</evidence>
<dbReference type="AlphaFoldDB" id="A0A212AC11"/>
<dbReference type="EMBL" id="NIPW01000011">
    <property type="protein sequence ID" value="OWJ78403.1"/>
    <property type="molecule type" value="Genomic_DNA"/>
</dbReference>
<proteinExistence type="predicted"/>